<keyword evidence="2 12" id="KW-0813">Transport</keyword>
<dbReference type="PANTHER" id="PTHR33445:SF2">
    <property type="entry name" value="ATP SYNTHASE SUBUNIT B', CHLOROPLASTIC"/>
    <property type="match status" value="1"/>
</dbReference>
<dbReference type="Gene3D" id="6.10.250.1580">
    <property type="match status" value="1"/>
</dbReference>
<comment type="similarity">
    <text evidence="1 12 13">Belongs to the ATPase B chain family.</text>
</comment>
<evidence type="ECO:0000256" key="2">
    <source>
        <dbReference type="ARBA" id="ARBA00022448"/>
    </source>
</evidence>
<feature type="coiled-coil region" evidence="14">
    <location>
        <begin position="52"/>
        <end position="86"/>
    </location>
</feature>
<evidence type="ECO:0000256" key="1">
    <source>
        <dbReference type="ARBA" id="ARBA00005513"/>
    </source>
</evidence>
<reference evidence="15 16" key="1">
    <citation type="journal article" date="2016" name="Nat. Commun.">
        <title>Thousands of microbial genomes shed light on interconnected biogeochemical processes in an aquifer system.</title>
        <authorList>
            <person name="Anantharaman K."/>
            <person name="Brown C.T."/>
            <person name="Hug L.A."/>
            <person name="Sharon I."/>
            <person name="Castelle C.J."/>
            <person name="Probst A.J."/>
            <person name="Thomas B.C."/>
            <person name="Singh A."/>
            <person name="Wilkins M.J."/>
            <person name="Karaoz U."/>
            <person name="Brodie E.L."/>
            <person name="Williams K.H."/>
            <person name="Hubbard S.S."/>
            <person name="Banfield J.F."/>
        </authorList>
    </citation>
    <scope>NUCLEOTIDE SEQUENCE [LARGE SCALE GENOMIC DNA]</scope>
</reference>
<dbReference type="Proteomes" id="UP000177269">
    <property type="component" value="Unassembled WGS sequence"/>
</dbReference>
<dbReference type="CDD" id="cd06503">
    <property type="entry name" value="ATP-synt_Fo_b"/>
    <property type="match status" value="1"/>
</dbReference>
<sequence length="155" mass="17511">MESIISTFHIDWKIIVAQAINFAIVFGVLYFLALKPLQKLMEERSERIARGVDDAKRNAALLESSEKEYQEALTKARAEAQAIFQEGKNEAETKRAEILEKTHLEVEVMIANGKKTLEDEKVKIVEEAKNEIATLAIEATKKILIADADQIEKIK</sequence>
<evidence type="ECO:0000256" key="12">
    <source>
        <dbReference type="HAMAP-Rule" id="MF_01398"/>
    </source>
</evidence>
<evidence type="ECO:0000256" key="8">
    <source>
        <dbReference type="ARBA" id="ARBA00023136"/>
    </source>
</evidence>
<dbReference type="GO" id="GO:0005886">
    <property type="term" value="C:plasma membrane"/>
    <property type="evidence" value="ECO:0007669"/>
    <property type="project" value="UniProtKB-SubCell"/>
</dbReference>
<gene>
    <name evidence="12" type="primary">atpF</name>
    <name evidence="15" type="ORF">A3G52_00860</name>
</gene>
<accession>A0A1G2NZF9</accession>
<evidence type="ECO:0000256" key="9">
    <source>
        <dbReference type="ARBA" id="ARBA00023310"/>
    </source>
</evidence>
<evidence type="ECO:0000313" key="15">
    <source>
        <dbReference type="EMBL" id="OHA41485.1"/>
    </source>
</evidence>
<dbReference type="InterPro" id="IPR028987">
    <property type="entry name" value="ATP_synth_B-like_membr_sf"/>
</dbReference>
<evidence type="ECO:0000256" key="13">
    <source>
        <dbReference type="RuleBase" id="RU003848"/>
    </source>
</evidence>
<evidence type="ECO:0000256" key="11">
    <source>
        <dbReference type="ARBA" id="ARBA00037847"/>
    </source>
</evidence>
<dbReference type="InterPro" id="IPR002146">
    <property type="entry name" value="ATP_synth_b/b'su_bac/chlpt"/>
</dbReference>
<feature type="transmembrane region" description="Helical" evidence="12">
    <location>
        <begin position="12"/>
        <end position="34"/>
    </location>
</feature>
<dbReference type="GO" id="GO:0045259">
    <property type="term" value="C:proton-transporting ATP synthase complex"/>
    <property type="evidence" value="ECO:0007669"/>
    <property type="project" value="UniProtKB-KW"/>
</dbReference>
<evidence type="ECO:0000256" key="10">
    <source>
        <dbReference type="ARBA" id="ARBA00025198"/>
    </source>
</evidence>
<dbReference type="GO" id="GO:0046933">
    <property type="term" value="F:proton-transporting ATP synthase activity, rotational mechanism"/>
    <property type="evidence" value="ECO:0007669"/>
    <property type="project" value="UniProtKB-UniRule"/>
</dbReference>
<comment type="subunit">
    <text evidence="12">F-type ATPases have 2 components, F(1) - the catalytic core - and F(0) - the membrane proton channel. F(1) has five subunits: alpha(3), beta(3), gamma(1), delta(1), epsilon(1). F(0) has three main subunits: a(1), b(2) and c(10-14). The alpha and beta chains form an alternating ring which encloses part of the gamma chain. F(1) is attached to F(0) by a central stalk formed by the gamma and epsilon chains, while a peripheral stalk is formed by the delta and b chains.</text>
</comment>
<dbReference type="EMBL" id="MHSK01000032">
    <property type="protein sequence ID" value="OHA41485.1"/>
    <property type="molecule type" value="Genomic_DNA"/>
</dbReference>
<keyword evidence="8 12" id="KW-0472">Membrane</keyword>
<keyword evidence="12" id="KW-1003">Cell membrane</keyword>
<comment type="subcellular location">
    <subcellularLocation>
        <location evidence="12">Cell membrane</location>
        <topology evidence="12">Single-pass membrane protein</topology>
    </subcellularLocation>
    <subcellularLocation>
        <location evidence="11">Endomembrane system</location>
        <topology evidence="11">Single-pass membrane protein</topology>
    </subcellularLocation>
</comment>
<name>A0A1G2NZF9_9BACT</name>
<comment type="function">
    <text evidence="10 12">F(1)F(0) ATP synthase produces ATP from ADP in the presence of a proton or sodium gradient. F-type ATPases consist of two structural domains, F(1) containing the extramembraneous catalytic core and F(0) containing the membrane proton channel, linked together by a central stalk and a peripheral stalk. During catalysis, ATP synthesis in the catalytic domain of F(1) is coupled via a rotary mechanism of the central stalk subunits to proton translocation.</text>
</comment>
<comment type="function">
    <text evidence="12">Component of the F(0) channel, it forms part of the peripheral stalk, linking F(1) to F(0).</text>
</comment>
<evidence type="ECO:0000313" key="16">
    <source>
        <dbReference type="Proteomes" id="UP000177269"/>
    </source>
</evidence>
<keyword evidence="4 12" id="KW-0812">Transmembrane</keyword>
<dbReference type="PANTHER" id="PTHR33445">
    <property type="entry name" value="ATP SYNTHASE SUBUNIT B', CHLOROPLASTIC"/>
    <property type="match status" value="1"/>
</dbReference>
<keyword evidence="14" id="KW-0175">Coiled coil</keyword>
<proteinExistence type="inferred from homology"/>
<dbReference type="AlphaFoldDB" id="A0A1G2NZF9"/>
<keyword evidence="9 12" id="KW-0066">ATP synthesis</keyword>
<protein>
    <recommendedName>
        <fullName evidence="12">ATP synthase subunit b</fullName>
    </recommendedName>
    <alternativeName>
        <fullName evidence="12">ATP synthase F(0) sector subunit b</fullName>
    </alternativeName>
    <alternativeName>
        <fullName evidence="12">ATPase subunit I</fullName>
    </alternativeName>
    <alternativeName>
        <fullName evidence="12">F-type ATPase subunit b</fullName>
        <shortName evidence="12">F-ATPase subunit b</shortName>
    </alternativeName>
</protein>
<evidence type="ECO:0000256" key="4">
    <source>
        <dbReference type="ARBA" id="ARBA00022692"/>
    </source>
</evidence>
<dbReference type="HAMAP" id="MF_01398">
    <property type="entry name" value="ATP_synth_b_bprime"/>
    <property type="match status" value="1"/>
</dbReference>
<keyword evidence="7 12" id="KW-0406">Ion transport</keyword>
<evidence type="ECO:0000256" key="7">
    <source>
        <dbReference type="ARBA" id="ARBA00023065"/>
    </source>
</evidence>
<organism evidence="15 16">
    <name type="scientific">Candidatus Taylorbacteria bacterium RIFCSPLOWO2_12_FULL_43_20</name>
    <dbReference type="NCBI Taxonomy" id="1802332"/>
    <lineage>
        <taxon>Bacteria</taxon>
        <taxon>Candidatus Tayloriibacteriota</taxon>
    </lineage>
</organism>
<comment type="caution">
    <text evidence="15">The sequence shown here is derived from an EMBL/GenBank/DDBJ whole genome shotgun (WGS) entry which is preliminary data.</text>
</comment>
<dbReference type="SUPFAM" id="SSF81573">
    <property type="entry name" value="F1F0 ATP synthase subunit B, membrane domain"/>
    <property type="match status" value="1"/>
</dbReference>
<keyword evidence="3 12" id="KW-0138">CF(0)</keyword>
<evidence type="ECO:0000256" key="3">
    <source>
        <dbReference type="ARBA" id="ARBA00022547"/>
    </source>
</evidence>
<evidence type="ECO:0000256" key="14">
    <source>
        <dbReference type="SAM" id="Coils"/>
    </source>
</evidence>
<keyword evidence="5 12" id="KW-0375">Hydrogen ion transport</keyword>
<dbReference type="GO" id="GO:0012505">
    <property type="term" value="C:endomembrane system"/>
    <property type="evidence" value="ECO:0007669"/>
    <property type="project" value="UniProtKB-SubCell"/>
</dbReference>
<evidence type="ECO:0000256" key="6">
    <source>
        <dbReference type="ARBA" id="ARBA00022989"/>
    </source>
</evidence>
<dbReference type="GO" id="GO:0046961">
    <property type="term" value="F:proton-transporting ATPase activity, rotational mechanism"/>
    <property type="evidence" value="ECO:0007669"/>
    <property type="project" value="TreeGrafter"/>
</dbReference>
<dbReference type="Pfam" id="PF00430">
    <property type="entry name" value="ATP-synt_B"/>
    <property type="match status" value="1"/>
</dbReference>
<keyword evidence="6 12" id="KW-1133">Transmembrane helix</keyword>
<evidence type="ECO:0000256" key="5">
    <source>
        <dbReference type="ARBA" id="ARBA00022781"/>
    </source>
</evidence>
<dbReference type="InterPro" id="IPR050059">
    <property type="entry name" value="ATP_synthase_B_chain"/>
</dbReference>